<dbReference type="AlphaFoldDB" id="A0A183TUG3"/>
<evidence type="ECO:0000313" key="2">
    <source>
        <dbReference type="WBParaSite" id="SSLN_0002085501-mRNA-1"/>
    </source>
</evidence>
<dbReference type="WBParaSite" id="SSLN_0002085501-mRNA-1">
    <property type="protein sequence ID" value="SSLN_0002085501-mRNA-1"/>
    <property type="gene ID" value="SSLN_0002085501"/>
</dbReference>
<organism evidence="2">
    <name type="scientific">Schistocephalus solidus</name>
    <name type="common">Tapeworm</name>
    <dbReference type="NCBI Taxonomy" id="70667"/>
    <lineage>
        <taxon>Eukaryota</taxon>
        <taxon>Metazoa</taxon>
        <taxon>Spiralia</taxon>
        <taxon>Lophotrochozoa</taxon>
        <taxon>Platyhelminthes</taxon>
        <taxon>Cestoda</taxon>
        <taxon>Eucestoda</taxon>
        <taxon>Diphyllobothriidea</taxon>
        <taxon>Diphyllobothriidae</taxon>
        <taxon>Schistocephalus</taxon>
    </lineage>
</organism>
<feature type="compositionally biased region" description="Basic and acidic residues" evidence="1">
    <location>
        <begin position="52"/>
        <end position="64"/>
    </location>
</feature>
<feature type="compositionally biased region" description="Low complexity" evidence="1">
    <location>
        <begin position="123"/>
        <end position="138"/>
    </location>
</feature>
<reference evidence="2" key="1">
    <citation type="submission" date="2016-06" db="UniProtKB">
        <authorList>
            <consortium name="WormBaseParasite"/>
        </authorList>
    </citation>
    <scope>IDENTIFICATION</scope>
</reference>
<sequence length="159" mass="17096">LNFQNDAAYNVAPDVEEGADRHEHQDCLQGDALPYGELSTELSYSLGRQQQHRQESSDTLEHSPTRISSPSEAAKGCEIKEHQNGTLIPLSDFLAKIDASVPDWPLQPASGACVGNIRITHTSSSPPVTSLSSSLLLPSPVPNKRQQNSDGKPPLTVCA</sequence>
<accession>A0A183TUG3</accession>
<proteinExistence type="predicted"/>
<protein>
    <submittedName>
        <fullName evidence="2">MTSS1</fullName>
    </submittedName>
</protein>
<feature type="region of interest" description="Disordered" evidence="1">
    <location>
        <begin position="45"/>
        <end position="78"/>
    </location>
</feature>
<feature type="region of interest" description="Disordered" evidence="1">
    <location>
        <begin position="1"/>
        <end position="24"/>
    </location>
</feature>
<name>A0A183TUG3_SCHSO</name>
<feature type="region of interest" description="Disordered" evidence="1">
    <location>
        <begin position="123"/>
        <end position="159"/>
    </location>
</feature>
<evidence type="ECO:0000256" key="1">
    <source>
        <dbReference type="SAM" id="MobiDB-lite"/>
    </source>
</evidence>